<dbReference type="EMBL" id="VXIT01000009">
    <property type="protein sequence ID" value="KAA6410431.1"/>
    <property type="molecule type" value="Genomic_DNA"/>
</dbReference>
<dbReference type="OrthoDB" id="205993at2759"/>
<reference evidence="2 3" key="1">
    <citation type="submission" date="2019-09" db="EMBL/GenBank/DDBJ databases">
        <title>The hologenome of the rock-dwelling lichen Lasallia pustulata.</title>
        <authorList>
            <person name="Greshake Tzovaras B."/>
            <person name="Segers F."/>
            <person name="Bicker A."/>
            <person name="Dal Grande F."/>
            <person name="Otte J."/>
            <person name="Hankeln T."/>
            <person name="Schmitt I."/>
            <person name="Ebersberger I."/>
        </authorList>
    </citation>
    <scope>NUCLEOTIDE SEQUENCE [LARGE SCALE GENOMIC DNA]</scope>
    <source>
        <strain evidence="2">A1-1</strain>
    </source>
</reference>
<evidence type="ECO:0000313" key="2">
    <source>
        <dbReference type="EMBL" id="KAA6410431.1"/>
    </source>
</evidence>
<organism evidence="2 3">
    <name type="scientific">Lasallia pustulata</name>
    <dbReference type="NCBI Taxonomy" id="136370"/>
    <lineage>
        <taxon>Eukaryota</taxon>
        <taxon>Fungi</taxon>
        <taxon>Dikarya</taxon>
        <taxon>Ascomycota</taxon>
        <taxon>Pezizomycotina</taxon>
        <taxon>Lecanoromycetes</taxon>
        <taxon>OSLEUM clade</taxon>
        <taxon>Umbilicariomycetidae</taxon>
        <taxon>Umbilicariales</taxon>
        <taxon>Umbilicariaceae</taxon>
        <taxon>Lasallia</taxon>
    </lineage>
</organism>
<accession>A0A5M8PLS6</accession>
<dbReference type="AlphaFoldDB" id="A0A5M8PLS6"/>
<proteinExistence type="predicted"/>
<evidence type="ECO:0000256" key="1">
    <source>
        <dbReference type="SAM" id="MobiDB-lite"/>
    </source>
</evidence>
<protein>
    <submittedName>
        <fullName evidence="2">Uncharacterized protein</fullName>
    </submittedName>
</protein>
<sequence>MGSVRRVFTVRDRTSPARGDGSASSSPTKHHRSAEAAELPRRAASAGAMLWRRRQGARDWDVDVDGGNDEGEPEWDVESAVENRVVQLMFTVPKGKLRIVNGGPEGDGVSVRSKAEEGVGGV</sequence>
<feature type="region of interest" description="Disordered" evidence="1">
    <location>
        <begin position="1"/>
        <end position="42"/>
    </location>
</feature>
<feature type="compositionally biased region" description="Basic and acidic residues" evidence="1">
    <location>
        <begin position="113"/>
        <end position="122"/>
    </location>
</feature>
<comment type="caution">
    <text evidence="2">The sequence shown here is derived from an EMBL/GenBank/DDBJ whole genome shotgun (WGS) entry which is preliminary data.</text>
</comment>
<name>A0A5M8PLS6_9LECA</name>
<evidence type="ECO:0000313" key="3">
    <source>
        <dbReference type="Proteomes" id="UP000324767"/>
    </source>
</evidence>
<dbReference type="Proteomes" id="UP000324767">
    <property type="component" value="Unassembled WGS sequence"/>
</dbReference>
<feature type="region of interest" description="Disordered" evidence="1">
    <location>
        <begin position="102"/>
        <end position="122"/>
    </location>
</feature>
<gene>
    <name evidence="2" type="ORF">FRX48_05852</name>
</gene>